<dbReference type="Pfam" id="PF00122">
    <property type="entry name" value="E1-E2_ATPase"/>
    <property type="match status" value="1"/>
</dbReference>
<evidence type="ECO:0000313" key="20">
    <source>
        <dbReference type="EMBL" id="RIA84615.1"/>
    </source>
</evidence>
<dbReference type="FunFam" id="3.40.50.1000:FF:000018">
    <property type="entry name" value="Calcium-transporting ATPase"/>
    <property type="match status" value="1"/>
</dbReference>
<comment type="subcellular location">
    <subcellularLocation>
        <location evidence="15">Membrane</location>
        <topology evidence="15">Multi-pass membrane protein</topology>
    </subcellularLocation>
    <subcellularLocation>
        <location evidence="1">Vacuole membrane</location>
        <topology evidence="1">Multi-pass membrane protein</topology>
    </subcellularLocation>
</comment>
<dbReference type="Pfam" id="PF00690">
    <property type="entry name" value="Cation_ATPase_N"/>
    <property type="match status" value="1"/>
</dbReference>
<keyword evidence="21" id="KW-1185">Reference proteome</keyword>
<dbReference type="InterPro" id="IPR059000">
    <property type="entry name" value="ATPase_P-type_domA"/>
</dbReference>
<keyword evidence="10" id="KW-0460">Magnesium</keyword>
<dbReference type="EMBL" id="QKYT01000480">
    <property type="protein sequence ID" value="RIA84615.1"/>
    <property type="molecule type" value="Genomic_DNA"/>
</dbReference>
<dbReference type="FunFam" id="2.70.150.10:FF:000028">
    <property type="entry name" value="Calcium-transporting ATPase"/>
    <property type="match status" value="1"/>
</dbReference>
<dbReference type="AlphaFoldDB" id="A0A397SKH8"/>
<keyword evidence="12 15" id="KW-1133">Transmembrane helix</keyword>
<dbReference type="GO" id="GO:0006874">
    <property type="term" value="P:intracellular calcium ion homeostasis"/>
    <property type="evidence" value="ECO:0007669"/>
    <property type="project" value="TreeGrafter"/>
</dbReference>
<dbReference type="InterPro" id="IPR006408">
    <property type="entry name" value="P-type_ATPase_IIB"/>
</dbReference>
<dbReference type="SUPFAM" id="SSF81660">
    <property type="entry name" value="Metal cation-transporting ATPase, ATP-binding domain N"/>
    <property type="match status" value="1"/>
</dbReference>
<feature type="transmembrane region" description="Helical" evidence="15">
    <location>
        <begin position="865"/>
        <end position="887"/>
    </location>
</feature>
<feature type="domain" description="P-type ATPase A" evidence="17">
    <location>
        <begin position="228"/>
        <end position="346"/>
    </location>
</feature>
<sequence length="1072" mass="119241">MDPIPIIHSSSVSSQTNNINNNQTKNPDIYSNSFNPFAFTPKRLSRLAELTQKKERLLLLKSYGGLDGLEKGLHTNLQSGLNDETTPLKPLTLREITKDLDEVDDIIDYNEQDNFQSGPNPAVSSPFYQRIKIYGTNILPEKKSKSIFELMWIAIQKKVLILLIIATIVSLGLGLYEDFGIKEISNQPKIRWVKSVAISIAILIIVIVGSLNDWKKEKLLQKLNAKRDRNVKVIRNGKTTLLPVHDILVGDVLHLEPGNIIAVDGVLISGHNLLCDEFAISGKSDAIRKMKYVDCLRELEKEDEVVTFSRKSEADPFIISGSKVLKGVGTCLVTSIGVNSFFGKVLLCLRTKAGTTPLQEKLNDLAEKIVKLDEAAALLMLIILLMKYFVKFYKGVPLVTEIFDNLINIIISTVTIVVVATQEGLSLAVTLALAYATTRMLKDNNFVRDLSACETVGNATTICTDKTGILTQNEMTVVVGIIGLSVSFVKNAETYSLALKNESNDNAILGEPILPQQINSVLPRDILQLLNESIAINSTAFEGEVENGLRTFVGSKTETALLRFLLDLDLNFDNIKTLRDNASIIQLFPFNSVRKSMGIVIKINDSKWRFYVKGASEIILKKSEKILKILKSEDGINTSSVIDLTQDHFDKVQNIIENWALQSLRTIGIAYRDFEQWQFEEMTKKGFGDEISYDYLFYKLTLMSIVGIENPLRDGVREAVEMCVKAGVKVCMVTGDNVLTAKPIATQCGIYTGGVIMEGSVFRDIPPEQMDRILPKLQVLARSSPEDKRILVDHLRKLGEVVAVTGDGTDDVPALKLSDIGFSMGLAGTEVAKEASSIILMDDNFSSIVKAIMWGRNVNDAVKKLLQFQLTVNITIVLLTFISAVLSDDQKPVLTAVQLLWINLIMDTFAALALITDPPTLDLLDRKPESSTPLISADNWKMIIGQSIFQLVITLVLLYAGKSILGYEEQVQLQTVIFNTFVFLQIFNEINCRRLFGKINVLKGVFKNKFLVIIFVIIICGQFLIVEFGCAARLDRIQWVICISLGFLSIPVGIILRLIPIDFGYTTPRVIR</sequence>
<dbReference type="PANTHER" id="PTHR24093:SF369">
    <property type="entry name" value="CALCIUM-TRANSPORTING ATPASE"/>
    <property type="match status" value="1"/>
</dbReference>
<dbReference type="GO" id="GO:0046872">
    <property type="term" value="F:metal ion binding"/>
    <property type="evidence" value="ECO:0007669"/>
    <property type="project" value="UniProtKB-KW"/>
</dbReference>
<feature type="transmembrane region" description="Helical" evidence="15">
    <location>
        <begin position="159"/>
        <end position="176"/>
    </location>
</feature>
<dbReference type="Gene3D" id="2.70.150.10">
    <property type="entry name" value="Calcium-transporting ATPase, cytoplasmic transduction domain A"/>
    <property type="match status" value="1"/>
</dbReference>
<keyword evidence="6" id="KW-0479">Metal-binding</keyword>
<dbReference type="PRINTS" id="PR00119">
    <property type="entry name" value="CATATPASE"/>
</dbReference>
<dbReference type="EC" id="7.2.2.10" evidence="15"/>
<evidence type="ECO:0000256" key="5">
    <source>
        <dbReference type="ARBA" id="ARBA00022692"/>
    </source>
</evidence>
<evidence type="ECO:0000256" key="9">
    <source>
        <dbReference type="ARBA" id="ARBA00022840"/>
    </source>
</evidence>
<evidence type="ECO:0000256" key="3">
    <source>
        <dbReference type="ARBA" id="ARBA00022554"/>
    </source>
</evidence>
<proteinExistence type="inferred from homology"/>
<dbReference type="GO" id="GO:0005774">
    <property type="term" value="C:vacuolar membrane"/>
    <property type="evidence" value="ECO:0007669"/>
    <property type="project" value="UniProtKB-SubCell"/>
</dbReference>
<keyword evidence="4 15" id="KW-0109">Calcium transport</keyword>
<evidence type="ECO:0000256" key="7">
    <source>
        <dbReference type="ARBA" id="ARBA00022741"/>
    </source>
</evidence>
<dbReference type="NCBIfam" id="TIGR01494">
    <property type="entry name" value="ATPase_P-type"/>
    <property type="match status" value="1"/>
</dbReference>
<dbReference type="Proteomes" id="UP000265703">
    <property type="component" value="Unassembled WGS sequence"/>
</dbReference>
<dbReference type="Pfam" id="PF00689">
    <property type="entry name" value="Cation_ATPase_C"/>
    <property type="match status" value="1"/>
</dbReference>
<feature type="compositionally biased region" description="Low complexity" evidence="16">
    <location>
        <begin position="1"/>
        <end position="22"/>
    </location>
</feature>
<evidence type="ECO:0000256" key="14">
    <source>
        <dbReference type="ARBA" id="ARBA00023136"/>
    </source>
</evidence>
<keyword evidence="8 15" id="KW-0106">Calcium</keyword>
<feature type="transmembrane region" description="Helical" evidence="15">
    <location>
        <begin position="899"/>
        <end position="921"/>
    </location>
</feature>
<dbReference type="InterPro" id="IPR001757">
    <property type="entry name" value="P_typ_ATPase"/>
</dbReference>
<dbReference type="GO" id="GO:0016887">
    <property type="term" value="F:ATP hydrolysis activity"/>
    <property type="evidence" value="ECO:0007669"/>
    <property type="project" value="InterPro"/>
</dbReference>
<evidence type="ECO:0000256" key="15">
    <source>
        <dbReference type="RuleBase" id="RU361146"/>
    </source>
</evidence>
<dbReference type="PRINTS" id="PR00120">
    <property type="entry name" value="HATPASE"/>
</dbReference>
<dbReference type="InterPro" id="IPR023299">
    <property type="entry name" value="ATPase_P-typ_cyto_dom_N"/>
</dbReference>
<dbReference type="OrthoDB" id="3352408at2759"/>
<comment type="caution">
    <text evidence="15">Lacks conserved residue(s) required for the propagation of feature annotation.</text>
</comment>
<dbReference type="InterPro" id="IPR023298">
    <property type="entry name" value="ATPase_P-typ_TM_dom_sf"/>
</dbReference>
<dbReference type="Gene3D" id="3.40.50.1000">
    <property type="entry name" value="HAD superfamily/HAD-like"/>
    <property type="match status" value="1"/>
</dbReference>
<feature type="transmembrane region" description="Helical" evidence="15">
    <location>
        <begin position="196"/>
        <end position="214"/>
    </location>
</feature>
<dbReference type="InterPro" id="IPR008250">
    <property type="entry name" value="ATPase_P-typ_transduc_dom_A_sf"/>
</dbReference>
<feature type="transmembrane region" description="Helical" evidence="15">
    <location>
        <begin position="1010"/>
        <end position="1031"/>
    </location>
</feature>
<organism evidence="20 21">
    <name type="scientific">Glomus cerebriforme</name>
    <dbReference type="NCBI Taxonomy" id="658196"/>
    <lineage>
        <taxon>Eukaryota</taxon>
        <taxon>Fungi</taxon>
        <taxon>Fungi incertae sedis</taxon>
        <taxon>Mucoromycota</taxon>
        <taxon>Glomeromycotina</taxon>
        <taxon>Glomeromycetes</taxon>
        <taxon>Glomerales</taxon>
        <taxon>Glomeraceae</taxon>
        <taxon>Glomus</taxon>
    </lineage>
</organism>
<feature type="transmembrane region" description="Helical" evidence="15">
    <location>
        <begin position="942"/>
        <end position="961"/>
    </location>
</feature>
<feature type="region of interest" description="Disordered" evidence="16">
    <location>
        <begin position="1"/>
        <end position="27"/>
    </location>
</feature>
<keyword evidence="5 15" id="KW-0812">Transmembrane</keyword>
<dbReference type="NCBIfam" id="TIGR01517">
    <property type="entry name" value="ATPase-IIB_Ca"/>
    <property type="match status" value="1"/>
</dbReference>
<dbReference type="SUPFAM" id="SSF81653">
    <property type="entry name" value="Calcium ATPase, transduction domain A"/>
    <property type="match status" value="1"/>
</dbReference>
<evidence type="ECO:0000256" key="2">
    <source>
        <dbReference type="ARBA" id="ARBA00022448"/>
    </source>
</evidence>
<dbReference type="InterPro" id="IPR004014">
    <property type="entry name" value="ATPase_P-typ_cation-transptr_N"/>
</dbReference>
<evidence type="ECO:0000256" key="10">
    <source>
        <dbReference type="ARBA" id="ARBA00022842"/>
    </source>
</evidence>
<evidence type="ECO:0000256" key="4">
    <source>
        <dbReference type="ARBA" id="ARBA00022568"/>
    </source>
</evidence>
<dbReference type="Gene3D" id="3.40.1110.10">
    <property type="entry name" value="Calcium-transporting ATPase, cytoplasmic domain N"/>
    <property type="match status" value="1"/>
</dbReference>
<evidence type="ECO:0000256" key="8">
    <source>
        <dbReference type="ARBA" id="ARBA00022837"/>
    </source>
</evidence>
<comment type="caution">
    <text evidence="20">The sequence shown here is derived from an EMBL/GenBank/DDBJ whole genome shotgun (WGS) entry which is preliminary data.</text>
</comment>
<keyword evidence="7 15" id="KW-0547">Nucleotide-binding</keyword>
<dbReference type="GO" id="GO:0005524">
    <property type="term" value="F:ATP binding"/>
    <property type="evidence" value="ECO:0007669"/>
    <property type="project" value="UniProtKB-KW"/>
</dbReference>
<dbReference type="InterPro" id="IPR006068">
    <property type="entry name" value="ATPase_P-typ_cation-transptr_C"/>
</dbReference>
<feature type="domain" description="Cation-transporting P-type ATPase C-terminal" evidence="18">
    <location>
        <begin position="893"/>
        <end position="1059"/>
    </location>
</feature>
<evidence type="ECO:0000313" key="21">
    <source>
        <dbReference type="Proteomes" id="UP000265703"/>
    </source>
</evidence>
<evidence type="ECO:0000259" key="19">
    <source>
        <dbReference type="Pfam" id="PF00690"/>
    </source>
</evidence>
<evidence type="ECO:0000256" key="12">
    <source>
        <dbReference type="ARBA" id="ARBA00022989"/>
    </source>
</evidence>
<keyword evidence="9 15" id="KW-0067">ATP-binding</keyword>
<protein>
    <recommendedName>
        <fullName evidence="15">Calcium-transporting ATPase</fullName>
        <ecNumber evidence="15">7.2.2.10</ecNumber>
    </recommendedName>
</protein>
<evidence type="ECO:0000259" key="17">
    <source>
        <dbReference type="Pfam" id="PF00122"/>
    </source>
</evidence>
<name>A0A397SKH8_9GLOM</name>
<keyword evidence="13 15" id="KW-0406">Ion transport</keyword>
<dbReference type="PANTHER" id="PTHR24093">
    <property type="entry name" value="CATION TRANSPORTING ATPASE"/>
    <property type="match status" value="1"/>
</dbReference>
<gene>
    <name evidence="20" type="ORF">C1645_698492</name>
</gene>
<evidence type="ECO:0000256" key="16">
    <source>
        <dbReference type="SAM" id="MobiDB-lite"/>
    </source>
</evidence>
<dbReference type="InterPro" id="IPR023214">
    <property type="entry name" value="HAD_sf"/>
</dbReference>
<feature type="domain" description="Cation-transporting P-type ATPase N-terminal" evidence="19">
    <location>
        <begin position="129"/>
        <end position="170"/>
    </location>
</feature>
<accession>A0A397SKH8</accession>
<feature type="transmembrane region" description="Helical" evidence="15">
    <location>
        <begin position="1037"/>
        <end position="1059"/>
    </location>
</feature>
<evidence type="ECO:0000256" key="6">
    <source>
        <dbReference type="ARBA" id="ARBA00022723"/>
    </source>
</evidence>
<evidence type="ECO:0000256" key="11">
    <source>
        <dbReference type="ARBA" id="ARBA00022967"/>
    </source>
</evidence>
<keyword evidence="2 15" id="KW-0813">Transport</keyword>
<dbReference type="GO" id="GO:0005886">
    <property type="term" value="C:plasma membrane"/>
    <property type="evidence" value="ECO:0007669"/>
    <property type="project" value="TreeGrafter"/>
</dbReference>
<dbReference type="InterPro" id="IPR036412">
    <property type="entry name" value="HAD-like_sf"/>
</dbReference>
<dbReference type="SUPFAM" id="SSF81665">
    <property type="entry name" value="Calcium ATPase, transmembrane domain M"/>
    <property type="match status" value="1"/>
</dbReference>
<comment type="similarity">
    <text evidence="15">Belongs to the cation transport ATPase (P-type) (TC 3.A.3) family.</text>
</comment>
<keyword evidence="3" id="KW-0926">Vacuole</keyword>
<dbReference type="Gene3D" id="1.20.1110.10">
    <property type="entry name" value="Calcium-transporting ATPase, transmembrane domain"/>
    <property type="match status" value="1"/>
</dbReference>
<dbReference type="STRING" id="658196.A0A397SKH8"/>
<evidence type="ECO:0000256" key="13">
    <source>
        <dbReference type="ARBA" id="ARBA00023065"/>
    </source>
</evidence>
<dbReference type="GO" id="GO:0005388">
    <property type="term" value="F:P-type calcium transporter activity"/>
    <property type="evidence" value="ECO:0007669"/>
    <property type="project" value="UniProtKB-EC"/>
</dbReference>
<evidence type="ECO:0000256" key="1">
    <source>
        <dbReference type="ARBA" id="ARBA00004128"/>
    </source>
</evidence>
<comment type="function">
    <text evidence="15">Catalyzes the hydrolysis of ATP coupled with the transport of calcium.</text>
</comment>
<reference evidence="20 21" key="1">
    <citation type="submission" date="2018-06" db="EMBL/GenBank/DDBJ databases">
        <title>Comparative genomics reveals the genomic features of Rhizophagus irregularis, R. cerebriforme, R. diaphanum and Gigaspora rosea, and their symbiotic lifestyle signature.</title>
        <authorList>
            <person name="Morin E."/>
            <person name="San Clemente H."/>
            <person name="Chen E.C.H."/>
            <person name="De La Providencia I."/>
            <person name="Hainaut M."/>
            <person name="Kuo A."/>
            <person name="Kohler A."/>
            <person name="Murat C."/>
            <person name="Tang N."/>
            <person name="Roy S."/>
            <person name="Loubradou J."/>
            <person name="Henrissat B."/>
            <person name="Grigoriev I.V."/>
            <person name="Corradi N."/>
            <person name="Roux C."/>
            <person name="Martin F.M."/>
        </authorList>
    </citation>
    <scope>NUCLEOTIDE SEQUENCE [LARGE SCALE GENOMIC DNA]</scope>
    <source>
        <strain evidence="20 21">DAOM 227022</strain>
    </source>
</reference>
<keyword evidence="14 15" id="KW-0472">Membrane</keyword>
<dbReference type="SUPFAM" id="SSF56784">
    <property type="entry name" value="HAD-like"/>
    <property type="match status" value="1"/>
</dbReference>
<keyword evidence="11" id="KW-1278">Translocase</keyword>
<comment type="catalytic activity">
    <reaction evidence="15">
        <text>Ca(2+)(in) + ATP + H2O = Ca(2+)(out) + ADP + phosphate + H(+)</text>
        <dbReference type="Rhea" id="RHEA:18105"/>
        <dbReference type="ChEBI" id="CHEBI:15377"/>
        <dbReference type="ChEBI" id="CHEBI:15378"/>
        <dbReference type="ChEBI" id="CHEBI:29108"/>
        <dbReference type="ChEBI" id="CHEBI:30616"/>
        <dbReference type="ChEBI" id="CHEBI:43474"/>
        <dbReference type="ChEBI" id="CHEBI:456216"/>
        <dbReference type="EC" id="7.2.2.10"/>
    </reaction>
</comment>
<evidence type="ECO:0000259" key="18">
    <source>
        <dbReference type="Pfam" id="PF00689"/>
    </source>
</evidence>
<dbReference type="Pfam" id="PF13246">
    <property type="entry name" value="Cation_ATPase"/>
    <property type="match status" value="1"/>
</dbReference>